<dbReference type="SUPFAM" id="SSF55729">
    <property type="entry name" value="Acyl-CoA N-acyltransferases (Nat)"/>
    <property type="match status" value="2"/>
</dbReference>
<dbReference type="Pfam" id="PF13302">
    <property type="entry name" value="Acetyltransf_3"/>
    <property type="match status" value="2"/>
</dbReference>
<gene>
    <name evidence="2" type="ORF">Taro_047271</name>
</gene>
<dbReference type="InterPro" id="IPR016181">
    <property type="entry name" value="Acyl_CoA_acyltransferase"/>
</dbReference>
<dbReference type="EMBL" id="NMUH01006054">
    <property type="protein sequence ID" value="MQM14340.1"/>
    <property type="molecule type" value="Genomic_DNA"/>
</dbReference>
<name>A0A843X7V4_COLES</name>
<comment type="caution">
    <text evidence="2">The sequence shown here is derived from an EMBL/GenBank/DDBJ whole genome shotgun (WGS) entry which is preliminary data.</text>
</comment>
<keyword evidence="3" id="KW-1185">Reference proteome</keyword>
<dbReference type="PANTHER" id="PTHR46067">
    <property type="entry name" value="ACYL-COA N-ACYLTRANSFERASES (NAT) SUPERFAMILY PROTEIN"/>
    <property type="match status" value="1"/>
</dbReference>
<reference evidence="2" key="1">
    <citation type="submission" date="2017-07" db="EMBL/GenBank/DDBJ databases">
        <title>Taro Niue Genome Assembly and Annotation.</title>
        <authorList>
            <person name="Atibalentja N."/>
            <person name="Keating K."/>
            <person name="Fields C.J."/>
        </authorList>
    </citation>
    <scope>NUCLEOTIDE SEQUENCE</scope>
    <source>
        <strain evidence="2">Niue_2</strain>
        <tissue evidence="2">Leaf</tissue>
    </source>
</reference>
<dbReference type="AlphaFoldDB" id="A0A843X7V4"/>
<dbReference type="Gene3D" id="3.40.630.30">
    <property type="match status" value="2"/>
</dbReference>
<organism evidence="2 3">
    <name type="scientific">Colocasia esculenta</name>
    <name type="common">Wild taro</name>
    <name type="synonym">Arum esculentum</name>
    <dbReference type="NCBI Taxonomy" id="4460"/>
    <lineage>
        <taxon>Eukaryota</taxon>
        <taxon>Viridiplantae</taxon>
        <taxon>Streptophyta</taxon>
        <taxon>Embryophyta</taxon>
        <taxon>Tracheophyta</taxon>
        <taxon>Spermatophyta</taxon>
        <taxon>Magnoliopsida</taxon>
        <taxon>Liliopsida</taxon>
        <taxon>Araceae</taxon>
        <taxon>Aroideae</taxon>
        <taxon>Colocasieae</taxon>
        <taxon>Colocasia</taxon>
    </lineage>
</organism>
<dbReference type="Proteomes" id="UP000652761">
    <property type="component" value="Unassembled WGS sequence"/>
</dbReference>
<dbReference type="GO" id="GO:0016747">
    <property type="term" value="F:acyltransferase activity, transferring groups other than amino-acyl groups"/>
    <property type="evidence" value="ECO:0007669"/>
    <property type="project" value="InterPro"/>
</dbReference>
<dbReference type="InterPro" id="IPR000182">
    <property type="entry name" value="GNAT_dom"/>
</dbReference>
<feature type="domain" description="N-acetyltransferase" evidence="1">
    <location>
        <begin position="441"/>
        <end position="596"/>
    </location>
</feature>
<accession>A0A843X7V4</accession>
<dbReference type="PROSITE" id="PS51186">
    <property type="entry name" value="GNAT"/>
    <property type="match status" value="2"/>
</dbReference>
<evidence type="ECO:0000313" key="2">
    <source>
        <dbReference type="EMBL" id="MQM14340.1"/>
    </source>
</evidence>
<dbReference type="OrthoDB" id="630895at2759"/>
<proteinExistence type="predicted"/>
<evidence type="ECO:0000259" key="1">
    <source>
        <dbReference type="PROSITE" id="PS51186"/>
    </source>
</evidence>
<dbReference type="PANTHER" id="PTHR46067:SF27">
    <property type="entry name" value="ACYL-COA N-ACYLTRANSFERASES (NAT) SUPERFAMILY PROTEIN"/>
    <property type="match status" value="1"/>
</dbReference>
<protein>
    <recommendedName>
        <fullName evidence="1">N-acetyltransferase domain-containing protein</fullName>
    </recommendedName>
</protein>
<feature type="non-terminal residue" evidence="2">
    <location>
        <position position="642"/>
    </location>
</feature>
<feature type="domain" description="N-acetyltransferase" evidence="1">
    <location>
        <begin position="256"/>
        <end position="417"/>
    </location>
</feature>
<evidence type="ECO:0000313" key="3">
    <source>
        <dbReference type="Proteomes" id="UP000652761"/>
    </source>
</evidence>
<sequence length="642" mass="70780">MESSHPVALQEGCPAGYCADPSASCSGASEPIQGRPERTTSAVTPVVITGHRNPGSNRGKWRISDTVISSASRGFRWHQLPDLPLPCGLRRHTPMGPAMKGASLKGEPYDSERWAGLHCCNGSSSDHATMEMVGFVTKIAVTPVVITGHRNPGSSRGKWRISDTVISSASRGFRWHQLPDLPLPCGLRRHTPMGLAMKGASLKGEPYDSERWAGLHCCNGSIIDHATMEMMGFVTKISAIKHSSLHGKTPGGSAMISLRRFELSDADVVWEWMGDEHVGRYTSWDAFATREAAVEYFRASILPHPWYRAICLDGRPAGFVAAKPGSGIDGCRAEVSYGLARRCWGRGVATAAVKMAAAELFEEWPHLERLEGLAAVENVASQRVLEKAGFRREGVLRSYRFTKGKLWDMICYSLTTEAASWILCSGSSPMDGRTSGASAMISLRRFELSDADVVWEWMGDEHVVRYTSWDPFSREAAVEYFRASILPHPWYRAICLDGRPAGFVAAKPGSGIDGCRAEVSYGLARRCWGRGVATAAVKMAAAELFEEWPHLERLEGLVALENVASQRVLEKAGFLREGVLRSYRFGKERPHSPPMDGKTSGASAMFSLRRFELSDADLVWEWMGDEQVCRYMSWDPRFGPDR</sequence>